<gene>
    <name evidence="1" type="ORF">PT974_03194</name>
</gene>
<dbReference type="EMBL" id="JAVFKD010000004">
    <property type="protein sequence ID" value="KAK5994810.1"/>
    <property type="molecule type" value="Genomic_DNA"/>
</dbReference>
<dbReference type="Proteomes" id="UP001338125">
    <property type="component" value="Unassembled WGS sequence"/>
</dbReference>
<accession>A0ABR0SRL6</accession>
<sequence>MSKAHDLQASPTKTPFAHQRILRPSMLTALRSQHIKQRPIISLAGTPAQEIENAHCHAKGHILGLPQEIKQGFEK</sequence>
<name>A0ABR0SRL6_9HYPO</name>
<keyword evidence="2" id="KW-1185">Reference proteome</keyword>
<reference evidence="1 2" key="1">
    <citation type="submission" date="2024-01" db="EMBL/GenBank/DDBJ databases">
        <title>Complete genome of Cladobotryum mycophilum ATHUM6906.</title>
        <authorList>
            <person name="Christinaki A.C."/>
            <person name="Myridakis A.I."/>
            <person name="Kouvelis V.N."/>
        </authorList>
    </citation>
    <scope>NUCLEOTIDE SEQUENCE [LARGE SCALE GENOMIC DNA]</scope>
    <source>
        <strain evidence="1 2">ATHUM6906</strain>
    </source>
</reference>
<evidence type="ECO:0000313" key="1">
    <source>
        <dbReference type="EMBL" id="KAK5994810.1"/>
    </source>
</evidence>
<protein>
    <submittedName>
        <fullName evidence="1">Uncharacterized protein</fullName>
    </submittedName>
</protein>
<evidence type="ECO:0000313" key="2">
    <source>
        <dbReference type="Proteomes" id="UP001338125"/>
    </source>
</evidence>
<organism evidence="1 2">
    <name type="scientific">Cladobotryum mycophilum</name>
    <dbReference type="NCBI Taxonomy" id="491253"/>
    <lineage>
        <taxon>Eukaryota</taxon>
        <taxon>Fungi</taxon>
        <taxon>Dikarya</taxon>
        <taxon>Ascomycota</taxon>
        <taxon>Pezizomycotina</taxon>
        <taxon>Sordariomycetes</taxon>
        <taxon>Hypocreomycetidae</taxon>
        <taxon>Hypocreales</taxon>
        <taxon>Hypocreaceae</taxon>
        <taxon>Cladobotryum</taxon>
    </lineage>
</organism>
<comment type="caution">
    <text evidence="1">The sequence shown here is derived from an EMBL/GenBank/DDBJ whole genome shotgun (WGS) entry which is preliminary data.</text>
</comment>
<proteinExistence type="predicted"/>